<dbReference type="OrthoDB" id="529367at2759"/>
<name>A0A1G4JC23_9SACH</name>
<feature type="transmembrane region" description="Helical" evidence="7">
    <location>
        <begin position="212"/>
        <end position="236"/>
    </location>
</feature>
<feature type="binding site" evidence="6">
    <location>
        <position position="287"/>
    </location>
    <ligand>
        <name>Zn(2+)</name>
        <dbReference type="ChEBI" id="CHEBI:29105"/>
    </ligand>
</feature>
<feature type="transmembrane region" description="Helical" evidence="7">
    <location>
        <begin position="248"/>
        <end position="265"/>
    </location>
</feature>
<gene>
    <name evidence="8" type="ORF">LAME_0D10462G</name>
</gene>
<feature type="transmembrane region" description="Helical" evidence="7">
    <location>
        <begin position="285"/>
        <end position="305"/>
    </location>
</feature>
<feature type="binding site" evidence="6">
    <location>
        <position position="137"/>
    </location>
    <ligand>
        <name>Zn(2+)</name>
        <dbReference type="ChEBI" id="CHEBI:29105"/>
    </ligand>
</feature>
<dbReference type="GO" id="GO:0038023">
    <property type="term" value="F:signaling receptor activity"/>
    <property type="evidence" value="ECO:0007669"/>
    <property type="project" value="TreeGrafter"/>
</dbReference>
<keyword evidence="3 7" id="KW-0812">Transmembrane</keyword>
<dbReference type="GO" id="GO:0046872">
    <property type="term" value="F:metal ion binding"/>
    <property type="evidence" value="ECO:0007669"/>
    <property type="project" value="UniProtKB-KW"/>
</dbReference>
<evidence type="ECO:0000313" key="9">
    <source>
        <dbReference type="Proteomes" id="UP000191144"/>
    </source>
</evidence>
<evidence type="ECO:0000256" key="5">
    <source>
        <dbReference type="ARBA" id="ARBA00023136"/>
    </source>
</evidence>
<evidence type="ECO:0000256" key="1">
    <source>
        <dbReference type="ARBA" id="ARBA00004141"/>
    </source>
</evidence>
<feature type="transmembrane region" description="Helical" evidence="7">
    <location>
        <begin position="180"/>
        <end position="200"/>
    </location>
</feature>
<reference evidence="9" key="1">
    <citation type="submission" date="2016-03" db="EMBL/GenBank/DDBJ databases">
        <authorList>
            <person name="Devillers Hugo."/>
        </authorList>
    </citation>
    <scope>NUCLEOTIDE SEQUENCE [LARGE SCALE GENOMIC DNA]</scope>
</reference>
<keyword evidence="5 7" id="KW-0472">Membrane</keyword>
<evidence type="ECO:0000313" key="8">
    <source>
        <dbReference type="EMBL" id="SCU87536.1"/>
    </source>
</evidence>
<dbReference type="EMBL" id="LT598482">
    <property type="protein sequence ID" value="SCU87536.1"/>
    <property type="molecule type" value="Genomic_DNA"/>
</dbReference>
<dbReference type="Proteomes" id="UP000191144">
    <property type="component" value="Chromosome D"/>
</dbReference>
<evidence type="ECO:0000256" key="2">
    <source>
        <dbReference type="ARBA" id="ARBA00007018"/>
    </source>
</evidence>
<dbReference type="GO" id="GO:0006882">
    <property type="term" value="P:intracellular zinc ion homeostasis"/>
    <property type="evidence" value="ECO:0007669"/>
    <property type="project" value="TreeGrafter"/>
</dbReference>
<evidence type="ECO:0000256" key="4">
    <source>
        <dbReference type="ARBA" id="ARBA00022989"/>
    </source>
</evidence>
<dbReference type="GO" id="GO:0016020">
    <property type="term" value="C:membrane"/>
    <property type="evidence" value="ECO:0007669"/>
    <property type="project" value="UniProtKB-SubCell"/>
</dbReference>
<evidence type="ECO:0000256" key="7">
    <source>
        <dbReference type="SAM" id="Phobius"/>
    </source>
</evidence>
<accession>A0A1G4JC23</accession>
<evidence type="ECO:0000256" key="6">
    <source>
        <dbReference type="PIRSR" id="PIRSR604254-1"/>
    </source>
</evidence>
<dbReference type="PANTHER" id="PTHR20855">
    <property type="entry name" value="ADIPOR/PROGESTIN RECEPTOR-RELATED"/>
    <property type="match status" value="1"/>
</dbReference>
<proteinExistence type="inferred from homology"/>
<feature type="binding site" evidence="6">
    <location>
        <position position="283"/>
    </location>
    <ligand>
        <name>Zn(2+)</name>
        <dbReference type="ChEBI" id="CHEBI:29105"/>
    </ligand>
</feature>
<comment type="similarity">
    <text evidence="2">Belongs to the ADIPOR family.</text>
</comment>
<dbReference type="AlphaFoldDB" id="A0A1G4JC23"/>
<dbReference type="Pfam" id="PF03006">
    <property type="entry name" value="HlyIII"/>
    <property type="match status" value="1"/>
</dbReference>
<keyword evidence="6" id="KW-0479">Metal-binding</keyword>
<evidence type="ECO:0000256" key="3">
    <source>
        <dbReference type="ARBA" id="ARBA00022692"/>
    </source>
</evidence>
<comment type="subcellular location">
    <subcellularLocation>
        <location evidence="1">Membrane</location>
        <topology evidence="1">Multi-pass membrane protein</topology>
    </subcellularLocation>
</comment>
<organism evidence="8 9">
    <name type="scientific">Lachancea meyersii CBS 8951</name>
    <dbReference type="NCBI Taxonomy" id="1266667"/>
    <lineage>
        <taxon>Eukaryota</taxon>
        <taxon>Fungi</taxon>
        <taxon>Dikarya</taxon>
        <taxon>Ascomycota</taxon>
        <taxon>Saccharomycotina</taxon>
        <taxon>Saccharomycetes</taxon>
        <taxon>Saccharomycetales</taxon>
        <taxon>Saccharomycetaceae</taxon>
        <taxon>Lachancea</taxon>
    </lineage>
</organism>
<keyword evidence="9" id="KW-1185">Reference proteome</keyword>
<keyword evidence="6" id="KW-0862">Zinc</keyword>
<feature type="transmembrane region" description="Helical" evidence="7">
    <location>
        <begin position="153"/>
        <end position="174"/>
    </location>
</feature>
<protein>
    <submittedName>
        <fullName evidence="8">LAME_0D10462g1_1</fullName>
    </submittedName>
</protein>
<dbReference type="InterPro" id="IPR004254">
    <property type="entry name" value="AdipoR/HlyIII-related"/>
</dbReference>
<dbReference type="PANTHER" id="PTHR20855:SF52">
    <property type="entry name" value="ADIPONECTIN RECEPTOR PROTEIN"/>
    <property type="match status" value="1"/>
</dbReference>
<sequence length="312" mass="35814">MVESELTKRKAVITEEGIMTEESTTLLNGSSNKKKIKRKLHTWNEIPEWQRDNEYILSGYVIETKSLKACFDSLFYMHNESVNIYTHLLPGMSFLSVILFDHYAIKRFTTTTWIDYVMIDLFFLGGFTCLMMSSVFHCLKCHSSEVAIFGNKLDYLGIVAMIVSSMVSILYYGFQGNKPYFYVFSGLTFSFGVGCTVASLKERFRSREWRPFRAGLFVAFGLSALLPVMAGIMYYGLEETWSRIQLKWLILEGIFYIAGAVLYGVRFPERVAPGIFDIWGHSHQLFHVLVVTAALCHLRALMGAYELYHLQL</sequence>
<feature type="transmembrane region" description="Helical" evidence="7">
    <location>
        <begin position="117"/>
        <end position="141"/>
    </location>
</feature>
<keyword evidence="4 7" id="KW-1133">Transmembrane helix</keyword>